<accession>A0A7X6LRA7</accession>
<evidence type="ECO:0000313" key="1">
    <source>
        <dbReference type="EMBL" id="MET3945201.1"/>
    </source>
</evidence>
<reference evidence="2 3" key="1">
    <citation type="submission" date="2020-04" db="EMBL/GenBank/DDBJ databases">
        <title>MicrobeNet Type strains.</title>
        <authorList>
            <person name="Nicholson A.C."/>
        </authorList>
    </citation>
    <scope>NUCLEOTIDE SEQUENCE [LARGE SCALE GENOMIC DNA]</scope>
    <source>
        <strain evidence="2 3">ATCC 700355</strain>
    </source>
</reference>
<reference evidence="1 4" key="2">
    <citation type="submission" date="2024-06" db="EMBL/GenBank/DDBJ databases">
        <title>Sequencing the genomes of 1000 actinobacteria strains.</title>
        <authorList>
            <person name="Klenk H.-P."/>
        </authorList>
    </citation>
    <scope>NUCLEOTIDE SEQUENCE [LARGE SCALE GENOMIC DNA]</scope>
    <source>
        <strain evidence="1 4">DSM 44265</strain>
    </source>
</reference>
<organism evidence="2 3">
    <name type="scientific">Corynebacterium mucifaciens</name>
    <dbReference type="NCBI Taxonomy" id="57171"/>
    <lineage>
        <taxon>Bacteria</taxon>
        <taxon>Bacillati</taxon>
        <taxon>Actinomycetota</taxon>
        <taxon>Actinomycetes</taxon>
        <taxon>Mycobacteriales</taxon>
        <taxon>Corynebacteriaceae</taxon>
        <taxon>Corynebacterium</taxon>
    </lineage>
</organism>
<dbReference type="SUPFAM" id="SSF53697">
    <property type="entry name" value="SIS domain"/>
    <property type="match status" value="1"/>
</dbReference>
<comment type="caution">
    <text evidence="2">The sequence shown here is derived from an EMBL/GenBank/DDBJ whole genome shotgun (WGS) entry which is preliminary data.</text>
</comment>
<dbReference type="GO" id="GO:1901135">
    <property type="term" value="P:carbohydrate derivative metabolic process"/>
    <property type="evidence" value="ECO:0007669"/>
    <property type="project" value="InterPro"/>
</dbReference>
<name>A0A7X6LRA7_9CORY</name>
<keyword evidence="4" id="KW-1185">Reference proteome</keyword>
<gene>
    <name evidence="2" type="ORF">HF989_05775</name>
    <name evidence="1" type="ORF">JOF50_002000</name>
</gene>
<dbReference type="EMBL" id="JBEPNZ010000001">
    <property type="protein sequence ID" value="MET3945201.1"/>
    <property type="molecule type" value="Genomic_DNA"/>
</dbReference>
<dbReference type="RefSeq" id="WP_168684727.1">
    <property type="nucleotide sequence ID" value="NZ_JAAXPF010000005.1"/>
</dbReference>
<dbReference type="Proteomes" id="UP000554284">
    <property type="component" value="Unassembled WGS sequence"/>
</dbReference>
<dbReference type="EMBL" id="JAAXPF010000005">
    <property type="protein sequence ID" value="NKY68884.1"/>
    <property type="molecule type" value="Genomic_DNA"/>
</dbReference>
<sequence>MSGISREEALFFDVAHEGAQIRAVGQAAESLAALTGLQPRSVVVLATDSIAAAAARALCAFAGPLEVPVVVADVLPAYVGPLDVVVVVGDNAGRDEDLRALITASDRGAETILAGPAQGPLLDDAPQATTVIPALPAVAGTSALRTCAVVGAVLAVLRRPAAEVAERFDAIASEVDVELEAASPHRDAAVNPARTLCGHADGGRVLHTGIGRAGSAVAGLAAALWSVNGIPSAAVDAAELPGAVERAQLAHPAPATDDIFYDPYIDGPSELVGLTTVVWSCEVADPVASAGSRVEAVETDSTDVAARAARLVARAYAATALSADTADTADAADTAAE</sequence>
<evidence type="ECO:0000313" key="4">
    <source>
        <dbReference type="Proteomes" id="UP001549139"/>
    </source>
</evidence>
<proteinExistence type="predicted"/>
<dbReference type="Proteomes" id="UP001549139">
    <property type="component" value="Unassembled WGS sequence"/>
</dbReference>
<dbReference type="AlphaFoldDB" id="A0A7X6LRA7"/>
<dbReference type="GO" id="GO:0097367">
    <property type="term" value="F:carbohydrate derivative binding"/>
    <property type="evidence" value="ECO:0007669"/>
    <property type="project" value="InterPro"/>
</dbReference>
<dbReference type="InterPro" id="IPR046348">
    <property type="entry name" value="SIS_dom_sf"/>
</dbReference>
<evidence type="ECO:0000313" key="3">
    <source>
        <dbReference type="Proteomes" id="UP000554284"/>
    </source>
</evidence>
<evidence type="ECO:0000313" key="2">
    <source>
        <dbReference type="EMBL" id="NKY68884.1"/>
    </source>
</evidence>
<protein>
    <submittedName>
        <fullName evidence="2">Uncharacterized protein</fullName>
    </submittedName>
</protein>